<keyword evidence="3" id="KW-1185">Reference proteome</keyword>
<accession>A0ABV6BEY9</accession>
<sequence length="155" mass="16924">MFKSNKFVSVLGLCLCVAAPLSAAEFWVVKVAFDANGSEIQQIQRVQIPDGQRRTTQLSQAGAVTVSLKNADGKVLQQVSMDDPRIIRVPMLPGSAQGHQFVVRDEGDFMLVLPAQPDASLLQLQWAETPGQPVRANSPQQQLSLQQFAAELQLK</sequence>
<evidence type="ECO:0000313" key="3">
    <source>
        <dbReference type="Proteomes" id="UP001589813"/>
    </source>
</evidence>
<dbReference type="RefSeq" id="WP_377245285.1">
    <property type="nucleotide sequence ID" value="NZ_JBHLXP010000003.1"/>
</dbReference>
<reference evidence="2 3" key="1">
    <citation type="submission" date="2024-09" db="EMBL/GenBank/DDBJ databases">
        <authorList>
            <person name="Sun Q."/>
            <person name="Mori K."/>
        </authorList>
    </citation>
    <scope>NUCLEOTIDE SEQUENCE [LARGE SCALE GENOMIC DNA]</scope>
    <source>
        <strain evidence="2 3">KCTC 23315</strain>
    </source>
</reference>
<evidence type="ECO:0008006" key="4">
    <source>
        <dbReference type="Google" id="ProtNLM"/>
    </source>
</evidence>
<keyword evidence="1" id="KW-0732">Signal</keyword>
<proteinExistence type="predicted"/>
<evidence type="ECO:0000256" key="1">
    <source>
        <dbReference type="SAM" id="SignalP"/>
    </source>
</evidence>
<feature type="chain" id="PRO_5046712151" description="Copper chaperone PCu(A)C" evidence="1">
    <location>
        <begin position="24"/>
        <end position="155"/>
    </location>
</feature>
<gene>
    <name evidence="2" type="ORF">ACFFJP_14195</name>
</gene>
<protein>
    <recommendedName>
        <fullName evidence="4">Copper chaperone PCu(A)C</fullName>
    </recommendedName>
</protein>
<feature type="signal peptide" evidence="1">
    <location>
        <begin position="1"/>
        <end position="23"/>
    </location>
</feature>
<name>A0ABV6BEY9_9GAMM</name>
<organism evidence="2 3">
    <name type="scientific">Rheinheimera tilapiae</name>
    <dbReference type="NCBI Taxonomy" id="875043"/>
    <lineage>
        <taxon>Bacteria</taxon>
        <taxon>Pseudomonadati</taxon>
        <taxon>Pseudomonadota</taxon>
        <taxon>Gammaproteobacteria</taxon>
        <taxon>Chromatiales</taxon>
        <taxon>Chromatiaceae</taxon>
        <taxon>Rheinheimera</taxon>
    </lineage>
</organism>
<dbReference type="EMBL" id="JBHLXP010000003">
    <property type="protein sequence ID" value="MFC0049443.1"/>
    <property type="molecule type" value="Genomic_DNA"/>
</dbReference>
<dbReference type="Proteomes" id="UP001589813">
    <property type="component" value="Unassembled WGS sequence"/>
</dbReference>
<comment type="caution">
    <text evidence="2">The sequence shown here is derived from an EMBL/GenBank/DDBJ whole genome shotgun (WGS) entry which is preliminary data.</text>
</comment>
<evidence type="ECO:0000313" key="2">
    <source>
        <dbReference type="EMBL" id="MFC0049443.1"/>
    </source>
</evidence>